<sequence>MAQQPHRTDELQHASFLLILALVSLMMAVIVWPFASALLWAALAAIMFQPLYRWMLRKLGGRRNPAAIASLLVIFFAVLVPAAWLGTLVVQEALALVSALQQQPINLAASFDSLYAMLPQAAQEAIDRSGWADLSSAQAKLQELLSESAGMIASQAVSIGSGALGFMLSFGVGLYVMFFLLRDGERIGRTLLNTVPVERSVSERLAQRFLGIVRATIKGSGVVGLVQGALAGISFVIVGLESALLFGVVTTIFALVPVIGAGAVYAPIGLWLLVTGAVWQGIFVLAFGVIIVSSADNVLRPILVGRDTGIPDWIILVTTLGGISFLGFSGIVLGPLVAGLFLASWSILQEYRDEDARVQETDWISVDASGRASDAGGAD</sequence>
<keyword evidence="8" id="KW-1185">Reference proteome</keyword>
<feature type="transmembrane region" description="Helical" evidence="6">
    <location>
        <begin position="313"/>
        <end position="342"/>
    </location>
</feature>
<feature type="transmembrane region" description="Helical" evidence="6">
    <location>
        <begin position="270"/>
        <end position="293"/>
    </location>
</feature>
<comment type="subcellular location">
    <subcellularLocation>
        <location evidence="1">Membrane</location>
        <topology evidence="1">Multi-pass membrane protein</topology>
    </subcellularLocation>
</comment>
<dbReference type="OrthoDB" id="106838at2"/>
<name>A0A1M7SKX9_9SPHN</name>
<dbReference type="PANTHER" id="PTHR21716">
    <property type="entry name" value="TRANSMEMBRANE PROTEIN"/>
    <property type="match status" value="1"/>
</dbReference>
<evidence type="ECO:0000256" key="5">
    <source>
        <dbReference type="ARBA" id="ARBA00023136"/>
    </source>
</evidence>
<dbReference type="STRING" id="198312.SAMN02745193_01917"/>
<feature type="transmembrane region" description="Helical" evidence="6">
    <location>
        <begin position="38"/>
        <end position="56"/>
    </location>
</feature>
<dbReference type="PANTHER" id="PTHR21716:SF4">
    <property type="entry name" value="TRANSMEMBRANE PROTEIN 245"/>
    <property type="match status" value="1"/>
</dbReference>
<dbReference type="Pfam" id="PF01594">
    <property type="entry name" value="AI-2E_transport"/>
    <property type="match status" value="1"/>
</dbReference>
<feature type="transmembrane region" description="Helical" evidence="6">
    <location>
        <begin position="156"/>
        <end position="181"/>
    </location>
</feature>
<dbReference type="EMBL" id="FRDF01000010">
    <property type="protein sequence ID" value="SHN59066.1"/>
    <property type="molecule type" value="Genomic_DNA"/>
</dbReference>
<keyword evidence="3 6" id="KW-0812">Transmembrane</keyword>
<evidence type="ECO:0000256" key="3">
    <source>
        <dbReference type="ARBA" id="ARBA00022692"/>
    </source>
</evidence>
<dbReference type="Proteomes" id="UP000184391">
    <property type="component" value="Unassembled WGS sequence"/>
</dbReference>
<dbReference type="RefSeq" id="WP_072674561.1">
    <property type="nucleotide sequence ID" value="NZ_FRDF01000010.1"/>
</dbReference>
<evidence type="ECO:0000256" key="1">
    <source>
        <dbReference type="ARBA" id="ARBA00004141"/>
    </source>
</evidence>
<comment type="similarity">
    <text evidence="2">Belongs to the autoinducer-2 exporter (AI-2E) (TC 2.A.86) family.</text>
</comment>
<dbReference type="GO" id="GO:0016020">
    <property type="term" value="C:membrane"/>
    <property type="evidence" value="ECO:0007669"/>
    <property type="project" value="UniProtKB-SubCell"/>
</dbReference>
<reference evidence="8" key="1">
    <citation type="submission" date="2016-12" db="EMBL/GenBank/DDBJ databases">
        <authorList>
            <person name="Varghese N."/>
            <person name="Submissions S."/>
        </authorList>
    </citation>
    <scope>NUCLEOTIDE SEQUENCE [LARGE SCALE GENOMIC DNA]</scope>
    <source>
        <strain evidence="8">DSM 11032</strain>
    </source>
</reference>
<evidence type="ECO:0000313" key="7">
    <source>
        <dbReference type="EMBL" id="SHN59066.1"/>
    </source>
</evidence>
<proteinExistence type="inferred from homology"/>
<keyword evidence="5 6" id="KW-0472">Membrane</keyword>
<protein>
    <submittedName>
        <fullName evidence="7">Predicted PurR-regulated permease PerM</fullName>
    </submittedName>
</protein>
<feature type="transmembrane region" description="Helical" evidence="6">
    <location>
        <begin position="217"/>
        <end position="238"/>
    </location>
</feature>
<dbReference type="InterPro" id="IPR002549">
    <property type="entry name" value="AI-2E-like"/>
</dbReference>
<keyword evidence="4 6" id="KW-1133">Transmembrane helix</keyword>
<feature type="transmembrane region" description="Helical" evidence="6">
    <location>
        <begin position="244"/>
        <end position="265"/>
    </location>
</feature>
<feature type="transmembrane region" description="Helical" evidence="6">
    <location>
        <begin position="12"/>
        <end position="32"/>
    </location>
</feature>
<evidence type="ECO:0000256" key="6">
    <source>
        <dbReference type="SAM" id="Phobius"/>
    </source>
</evidence>
<feature type="transmembrane region" description="Helical" evidence="6">
    <location>
        <begin position="68"/>
        <end position="90"/>
    </location>
</feature>
<evidence type="ECO:0000256" key="2">
    <source>
        <dbReference type="ARBA" id="ARBA00009773"/>
    </source>
</evidence>
<evidence type="ECO:0000256" key="4">
    <source>
        <dbReference type="ARBA" id="ARBA00022989"/>
    </source>
</evidence>
<gene>
    <name evidence="7" type="ORF">SAMN02745193_01917</name>
</gene>
<organism evidence="7 8">
    <name type="scientific">Erythrobacter sanguineus</name>
    <dbReference type="NCBI Taxonomy" id="198312"/>
    <lineage>
        <taxon>Bacteria</taxon>
        <taxon>Pseudomonadati</taxon>
        <taxon>Pseudomonadota</taxon>
        <taxon>Alphaproteobacteria</taxon>
        <taxon>Sphingomonadales</taxon>
        <taxon>Erythrobacteraceae</taxon>
        <taxon>Erythrobacter/Porphyrobacter group</taxon>
        <taxon>Erythrobacter</taxon>
    </lineage>
</organism>
<dbReference type="AlphaFoldDB" id="A0A1M7SKX9"/>
<accession>A0A1M7SKX9</accession>
<evidence type="ECO:0000313" key="8">
    <source>
        <dbReference type="Proteomes" id="UP000184391"/>
    </source>
</evidence>